<gene>
    <name evidence="1" type="ORF">I4902_14750</name>
</gene>
<keyword evidence="2" id="KW-1185">Reference proteome</keyword>
<accession>A0ABS0IWV6</accession>
<evidence type="ECO:0000313" key="1">
    <source>
        <dbReference type="EMBL" id="MBG2880519.1"/>
    </source>
</evidence>
<organism evidence="1 2">
    <name type="scientific">Proteus alimentorum</name>
    <dbReference type="NCBI Taxonomy" id="1973495"/>
    <lineage>
        <taxon>Bacteria</taxon>
        <taxon>Pseudomonadati</taxon>
        <taxon>Pseudomonadota</taxon>
        <taxon>Gammaproteobacteria</taxon>
        <taxon>Enterobacterales</taxon>
        <taxon>Morganellaceae</taxon>
        <taxon>Proteus</taxon>
    </lineage>
</organism>
<proteinExistence type="predicted"/>
<dbReference type="EMBL" id="JADSJP010000028">
    <property type="protein sequence ID" value="MBG2880519.1"/>
    <property type="molecule type" value="Genomic_DNA"/>
</dbReference>
<dbReference type="Proteomes" id="UP000614721">
    <property type="component" value="Unassembled WGS sequence"/>
</dbReference>
<evidence type="ECO:0000313" key="2">
    <source>
        <dbReference type="Proteomes" id="UP000614721"/>
    </source>
</evidence>
<name>A0ABS0IWV6_9GAMM</name>
<protein>
    <submittedName>
        <fullName evidence="1">Glyoxalase</fullName>
    </submittedName>
</protein>
<dbReference type="RefSeq" id="WP_196568451.1">
    <property type="nucleotide sequence ID" value="NZ_JADRYY010000030.1"/>
</dbReference>
<reference evidence="1 2" key="1">
    <citation type="submission" date="2020-11" db="EMBL/GenBank/DDBJ databases">
        <title>Enhanced detection system for hospital associated transmission using whole genome sequencing surveillance.</title>
        <authorList>
            <person name="Harrison L.H."/>
            <person name="Van Tyne D."/>
            <person name="Marsh J.W."/>
            <person name="Griffith M.P."/>
            <person name="Snyder D.J."/>
            <person name="Cooper V.S."/>
            <person name="Mustapha M."/>
        </authorList>
    </citation>
    <scope>NUCLEOTIDE SEQUENCE [LARGE SCALE GENOMIC DNA]</scope>
    <source>
        <strain evidence="1 2">PR00075</strain>
    </source>
</reference>
<dbReference type="SUPFAM" id="SSF54593">
    <property type="entry name" value="Glyoxalase/Bleomycin resistance protein/Dihydroxybiphenyl dioxygenase"/>
    <property type="match status" value="1"/>
</dbReference>
<sequence length="146" mass="16393">MTPAISGINILFAAGFGPITRNNPQSQLFYKDALNLPLKPMEDNSNYLSTSEGELKGVKHFALWPLEQAAMSCFGNDVWPNDLPIPQYWVEFEVEDINTATQTLKQKGYQLLVDNRIEPWGQTVTRLLSPEGALVGLTITPWLRDN</sequence>
<dbReference type="InterPro" id="IPR029068">
    <property type="entry name" value="Glyas_Bleomycin-R_OHBP_Dase"/>
</dbReference>
<dbReference type="Gene3D" id="3.10.180.10">
    <property type="entry name" value="2,3-Dihydroxybiphenyl 1,2-Dioxygenase, domain 1"/>
    <property type="match status" value="1"/>
</dbReference>
<comment type="caution">
    <text evidence="1">The sequence shown here is derived from an EMBL/GenBank/DDBJ whole genome shotgun (WGS) entry which is preliminary data.</text>
</comment>